<protein>
    <submittedName>
        <fullName evidence="3">Uncharacterized protein</fullName>
    </submittedName>
</protein>
<evidence type="ECO:0000256" key="1">
    <source>
        <dbReference type="SAM" id="MobiDB-lite"/>
    </source>
</evidence>
<organism evidence="3 4">
    <name type="scientific">Dryococelus australis</name>
    <dbReference type="NCBI Taxonomy" id="614101"/>
    <lineage>
        <taxon>Eukaryota</taxon>
        <taxon>Metazoa</taxon>
        <taxon>Ecdysozoa</taxon>
        <taxon>Arthropoda</taxon>
        <taxon>Hexapoda</taxon>
        <taxon>Insecta</taxon>
        <taxon>Pterygota</taxon>
        <taxon>Neoptera</taxon>
        <taxon>Polyneoptera</taxon>
        <taxon>Phasmatodea</taxon>
        <taxon>Verophasmatodea</taxon>
        <taxon>Anareolatae</taxon>
        <taxon>Phasmatidae</taxon>
        <taxon>Eurycanthinae</taxon>
        <taxon>Dryococelus</taxon>
    </lineage>
</organism>
<dbReference type="EMBL" id="JARBHB010000003">
    <property type="protein sequence ID" value="KAJ8891017.1"/>
    <property type="molecule type" value="Genomic_DNA"/>
</dbReference>
<name>A0ABQ9I2Y9_9NEOP</name>
<feature type="compositionally biased region" description="Basic and acidic residues" evidence="1">
    <location>
        <begin position="393"/>
        <end position="408"/>
    </location>
</feature>
<evidence type="ECO:0000313" key="4">
    <source>
        <dbReference type="Proteomes" id="UP001159363"/>
    </source>
</evidence>
<keyword evidence="2" id="KW-1133">Transmembrane helix</keyword>
<feature type="region of interest" description="Disordered" evidence="1">
    <location>
        <begin position="379"/>
        <end position="408"/>
    </location>
</feature>
<keyword evidence="4" id="KW-1185">Reference proteome</keyword>
<evidence type="ECO:0000256" key="2">
    <source>
        <dbReference type="SAM" id="Phobius"/>
    </source>
</evidence>
<dbReference type="Proteomes" id="UP001159363">
    <property type="component" value="Chromosome 3"/>
</dbReference>
<keyword evidence="2" id="KW-0812">Transmembrane</keyword>
<evidence type="ECO:0000313" key="3">
    <source>
        <dbReference type="EMBL" id="KAJ8891017.1"/>
    </source>
</evidence>
<feature type="transmembrane region" description="Helical" evidence="2">
    <location>
        <begin position="235"/>
        <end position="256"/>
    </location>
</feature>
<gene>
    <name evidence="3" type="ORF">PR048_010526</name>
</gene>
<comment type="caution">
    <text evidence="3">The sequence shown here is derived from an EMBL/GenBank/DDBJ whole genome shotgun (WGS) entry which is preliminary data.</text>
</comment>
<keyword evidence="2" id="KW-0472">Membrane</keyword>
<sequence>MEKSRFDDGTRKSGGICTAHPTFTAGFGTKSKLPPLRRLHSVGPDVTGERVLPVDTWKRATDFQKPVECNQRAQSQLMHHDSLRRGTEHDLRCKSRVNAEARTFASRRDEPGSIPGGGTSRVFARGGNHAERRRWLAGFLGDLPFSHFLRSGAAPCSPHFKTPSLGAAHTSTSIRVHFVCPKADRLIPFVPPRQRQRQGASCDAGEETAGVTKVEVYAAGPAYYAGGVGAIVGNIFGSLLGVLVLLGLFYLVFVVYGDKPKVRSDREWIIYLRISAGMRPVKYATSELLLVSCRTKRFVDEADVLQSWRVSSTPDDGYICVLDRSYCLRGGGKHLDPLSIQADPHAFPPSYLGRETQRLYGMRKDILGSRALGATRHWGEISGRSPTTPTERSLLRRETSMKTTDDDGRRLKASVFESAQRTLEHCGLVGPGLNDIKRWSLQHMGYYDTVFTPECTTLHFTGLSGCLVYVLSVPQHMLHSENRATDNQYGTILCNMRLLTWLQSGYMVMAASCTCALLRIFGQRH</sequence>
<proteinExistence type="predicted"/>
<reference evidence="3 4" key="1">
    <citation type="submission" date="2023-02" db="EMBL/GenBank/DDBJ databases">
        <title>LHISI_Scaffold_Assembly.</title>
        <authorList>
            <person name="Stuart O.P."/>
            <person name="Cleave R."/>
            <person name="Magrath M.J.L."/>
            <person name="Mikheyev A.S."/>
        </authorList>
    </citation>
    <scope>NUCLEOTIDE SEQUENCE [LARGE SCALE GENOMIC DNA]</scope>
    <source>
        <strain evidence="3">Daus_M_001</strain>
        <tissue evidence="3">Leg muscle</tissue>
    </source>
</reference>
<accession>A0ABQ9I2Y9</accession>
<feature type="transmembrane region" description="Helical" evidence="2">
    <location>
        <begin position="505"/>
        <end position="522"/>
    </location>
</feature>